<evidence type="ECO:0000256" key="7">
    <source>
        <dbReference type="ARBA" id="ARBA00023242"/>
    </source>
</evidence>
<keyword evidence="4" id="KW-0677">Repeat</keyword>
<reference evidence="11 12" key="1">
    <citation type="submission" date="2014-05" db="EMBL/GenBank/DDBJ databases">
        <title>Draft genome sequence of a rare smut relative, Tilletiaria anomala UBC 951.</title>
        <authorList>
            <consortium name="DOE Joint Genome Institute"/>
            <person name="Toome M."/>
            <person name="Kuo A."/>
            <person name="Henrissat B."/>
            <person name="Lipzen A."/>
            <person name="Tritt A."/>
            <person name="Yoshinaga Y."/>
            <person name="Zane M."/>
            <person name="Barry K."/>
            <person name="Grigoriev I.V."/>
            <person name="Spatafora J.W."/>
            <person name="Aimea M.C."/>
        </authorList>
    </citation>
    <scope>NUCLEOTIDE SEQUENCE [LARGE SCALE GENOMIC DNA]</scope>
    <source>
        <strain evidence="11 12">UBC 951</strain>
    </source>
</reference>
<gene>
    <name evidence="11" type="ORF">K437DRAFT_217718</name>
</gene>
<dbReference type="InterPro" id="IPR036236">
    <property type="entry name" value="Znf_C2H2_sf"/>
</dbReference>
<evidence type="ECO:0000256" key="5">
    <source>
        <dbReference type="ARBA" id="ARBA00022771"/>
    </source>
</evidence>
<evidence type="ECO:0000256" key="3">
    <source>
        <dbReference type="ARBA" id="ARBA00022723"/>
    </source>
</evidence>
<keyword evidence="6" id="KW-0862">Zinc</keyword>
<feature type="non-terminal residue" evidence="11">
    <location>
        <position position="69"/>
    </location>
</feature>
<feature type="domain" description="C2H2-type" evidence="10">
    <location>
        <begin position="17"/>
        <end position="46"/>
    </location>
</feature>
<dbReference type="OrthoDB" id="6155966at2759"/>
<dbReference type="PANTHER" id="PTHR47257:SF1">
    <property type="entry name" value="PH-RESPONSE TRANSCRIPTION FACTOR PACC_RIM101"/>
    <property type="match status" value="1"/>
</dbReference>
<evidence type="ECO:0000313" key="11">
    <source>
        <dbReference type="EMBL" id="KDN53320.1"/>
    </source>
</evidence>
<dbReference type="GO" id="GO:0005634">
    <property type="term" value="C:nucleus"/>
    <property type="evidence" value="ECO:0007669"/>
    <property type="project" value="UniProtKB-SubCell"/>
</dbReference>
<keyword evidence="2" id="KW-0678">Repressor</keyword>
<comment type="caution">
    <text evidence="11">The sequence shown here is derived from an EMBL/GenBank/DDBJ whole genome shotgun (WGS) entry which is preliminary data.</text>
</comment>
<protein>
    <recommendedName>
        <fullName evidence="10">C2H2-type domain-containing protein</fullName>
    </recommendedName>
</protein>
<evidence type="ECO:0000256" key="1">
    <source>
        <dbReference type="ARBA" id="ARBA00004123"/>
    </source>
</evidence>
<dbReference type="InterPro" id="IPR013087">
    <property type="entry name" value="Znf_C2H2_type"/>
</dbReference>
<evidence type="ECO:0000256" key="8">
    <source>
        <dbReference type="ARBA" id="ARBA00038089"/>
    </source>
</evidence>
<keyword evidence="5 9" id="KW-0863">Zinc-finger</keyword>
<dbReference type="RefSeq" id="XP_013246159.1">
    <property type="nucleotide sequence ID" value="XM_013390705.1"/>
</dbReference>
<dbReference type="InParanoid" id="A0A066WRN8"/>
<comment type="subcellular location">
    <subcellularLocation>
        <location evidence="1">Nucleus</location>
    </subcellularLocation>
</comment>
<dbReference type="STRING" id="1037660.A0A066WRN8"/>
<dbReference type="EMBL" id="JMSN01000003">
    <property type="protein sequence ID" value="KDN53320.1"/>
    <property type="molecule type" value="Genomic_DNA"/>
</dbReference>
<feature type="domain" description="C2H2-type" evidence="10">
    <location>
        <begin position="47"/>
        <end position="69"/>
    </location>
</feature>
<dbReference type="HOGENOM" id="CLU_2782916_0_0_1"/>
<dbReference type="PROSITE" id="PS50157">
    <property type="entry name" value="ZINC_FINGER_C2H2_2"/>
    <property type="match status" value="2"/>
</dbReference>
<dbReference type="PROSITE" id="PS00028">
    <property type="entry name" value="ZINC_FINGER_C2H2_1"/>
    <property type="match status" value="2"/>
</dbReference>
<dbReference type="SMART" id="SM00355">
    <property type="entry name" value="ZnF_C2H2"/>
    <property type="match status" value="2"/>
</dbReference>
<dbReference type="PANTHER" id="PTHR47257">
    <property type="entry name" value="PH-RESPONSE TRANSCRIPTION FACTOR PACC/RIM101"/>
    <property type="match status" value="1"/>
</dbReference>
<dbReference type="Pfam" id="PF00096">
    <property type="entry name" value="zf-C2H2"/>
    <property type="match status" value="1"/>
</dbReference>
<organism evidence="11 12">
    <name type="scientific">Tilletiaria anomala (strain ATCC 24038 / CBS 436.72 / UBC 951)</name>
    <dbReference type="NCBI Taxonomy" id="1037660"/>
    <lineage>
        <taxon>Eukaryota</taxon>
        <taxon>Fungi</taxon>
        <taxon>Dikarya</taxon>
        <taxon>Basidiomycota</taxon>
        <taxon>Ustilaginomycotina</taxon>
        <taxon>Exobasidiomycetes</taxon>
        <taxon>Georgefischeriales</taxon>
        <taxon>Tilletiariaceae</taxon>
        <taxon>Tilletiaria</taxon>
    </lineage>
</organism>
<accession>A0A066WRN8</accession>
<dbReference type="AlphaFoldDB" id="A0A066WRN8"/>
<evidence type="ECO:0000256" key="4">
    <source>
        <dbReference type="ARBA" id="ARBA00022737"/>
    </source>
</evidence>
<evidence type="ECO:0000313" key="12">
    <source>
        <dbReference type="Proteomes" id="UP000027361"/>
    </source>
</evidence>
<dbReference type="GO" id="GO:0008270">
    <property type="term" value="F:zinc ion binding"/>
    <property type="evidence" value="ECO:0007669"/>
    <property type="project" value="UniProtKB-KW"/>
</dbReference>
<name>A0A066WRN8_TILAU</name>
<dbReference type="GO" id="GO:0045944">
    <property type="term" value="P:positive regulation of transcription by RNA polymerase II"/>
    <property type="evidence" value="ECO:0007669"/>
    <property type="project" value="TreeGrafter"/>
</dbReference>
<dbReference type="InterPro" id="IPR050806">
    <property type="entry name" value="pacC/RIM101"/>
</dbReference>
<dbReference type="FunFam" id="3.30.160.60:FF:002343">
    <property type="entry name" value="Zinc finger protein 33A"/>
    <property type="match status" value="1"/>
</dbReference>
<dbReference type="SUPFAM" id="SSF57667">
    <property type="entry name" value="beta-beta-alpha zinc fingers"/>
    <property type="match status" value="1"/>
</dbReference>
<proteinExistence type="inferred from homology"/>
<evidence type="ECO:0000259" key="10">
    <source>
        <dbReference type="PROSITE" id="PS50157"/>
    </source>
</evidence>
<dbReference type="Proteomes" id="UP000027361">
    <property type="component" value="Unassembled WGS sequence"/>
</dbReference>
<keyword evidence="7" id="KW-0539">Nucleus</keyword>
<comment type="similarity">
    <text evidence="8">Belongs to the pacC/RIM101 family.</text>
</comment>
<sequence length="69" mass="7972">HLCNDHVGRKSTNNLCLTCKWEACDVSCAKRDHITSHLRVHTPLKPHSCDSCGKTFKRPQDLKKHERIH</sequence>
<evidence type="ECO:0000256" key="6">
    <source>
        <dbReference type="ARBA" id="ARBA00022833"/>
    </source>
</evidence>
<dbReference type="GeneID" id="25262173"/>
<feature type="non-terminal residue" evidence="11">
    <location>
        <position position="1"/>
    </location>
</feature>
<keyword evidence="3" id="KW-0479">Metal-binding</keyword>
<dbReference type="Gene3D" id="3.30.160.60">
    <property type="entry name" value="Classic Zinc Finger"/>
    <property type="match status" value="2"/>
</dbReference>
<evidence type="ECO:0000256" key="9">
    <source>
        <dbReference type="PROSITE-ProRule" id="PRU00042"/>
    </source>
</evidence>
<keyword evidence="12" id="KW-1185">Reference proteome</keyword>
<evidence type="ECO:0000256" key="2">
    <source>
        <dbReference type="ARBA" id="ARBA00022491"/>
    </source>
</evidence>
<dbReference type="OMA" id="HKIVHEE"/>